<dbReference type="EMBL" id="CAJNOU010000121">
    <property type="protein sequence ID" value="CAF0874931.1"/>
    <property type="molecule type" value="Genomic_DNA"/>
</dbReference>
<dbReference type="EMBL" id="CAJOBE010004437">
    <property type="protein sequence ID" value="CAF3931814.1"/>
    <property type="molecule type" value="Genomic_DNA"/>
</dbReference>
<comment type="caution">
    <text evidence="1">The sequence shown here is derived from an EMBL/GenBank/DDBJ whole genome shotgun (WGS) entry which is preliminary data.</text>
</comment>
<dbReference type="Proteomes" id="UP000663823">
    <property type="component" value="Unassembled WGS sequence"/>
</dbReference>
<evidence type="ECO:0000313" key="2">
    <source>
        <dbReference type="EMBL" id="CAF0898628.1"/>
    </source>
</evidence>
<name>A0A813XY97_9BILA</name>
<dbReference type="Proteomes" id="UP000663882">
    <property type="component" value="Unassembled WGS sequence"/>
</dbReference>
<dbReference type="EMBL" id="CAJOAX010002033">
    <property type="protein sequence ID" value="CAF3765699.1"/>
    <property type="molecule type" value="Genomic_DNA"/>
</dbReference>
<organism evidence="1 5">
    <name type="scientific">Rotaria sordida</name>
    <dbReference type="NCBI Taxonomy" id="392033"/>
    <lineage>
        <taxon>Eukaryota</taxon>
        <taxon>Metazoa</taxon>
        <taxon>Spiralia</taxon>
        <taxon>Gnathifera</taxon>
        <taxon>Rotifera</taxon>
        <taxon>Eurotatoria</taxon>
        <taxon>Bdelloidea</taxon>
        <taxon>Philodinida</taxon>
        <taxon>Philodinidae</taxon>
        <taxon>Rotaria</taxon>
    </lineage>
</organism>
<dbReference type="AlphaFoldDB" id="A0A813XY97"/>
<gene>
    <name evidence="4" type="ORF">FNK824_LOCUS22186</name>
    <name evidence="3" type="ORF">OTI717_LOCUS16368</name>
    <name evidence="2" type="ORF">RFH988_LOCUS8866</name>
    <name evidence="1" type="ORF">SEV965_LOCUS4314</name>
</gene>
<reference evidence="1" key="1">
    <citation type="submission" date="2021-02" db="EMBL/GenBank/DDBJ databases">
        <authorList>
            <person name="Nowell W R."/>
        </authorList>
    </citation>
    <scope>NUCLEOTIDE SEQUENCE</scope>
</reference>
<dbReference type="Proteomes" id="UP000663889">
    <property type="component" value="Unassembled WGS sequence"/>
</dbReference>
<evidence type="ECO:0000313" key="1">
    <source>
        <dbReference type="EMBL" id="CAF0874931.1"/>
    </source>
</evidence>
<dbReference type="OrthoDB" id="10006752at2759"/>
<evidence type="ECO:0000313" key="5">
    <source>
        <dbReference type="Proteomes" id="UP000663889"/>
    </source>
</evidence>
<dbReference type="Proteomes" id="UP000663874">
    <property type="component" value="Unassembled WGS sequence"/>
</dbReference>
<sequence>MNFSDTYEKPLRSYIQNRVGALKNKLEEVVNSRSNIEADQLEQQIDRETDNFIADVTRRLHQMRYEIKTHRPTDHQAPGYEIRLNQYRQFVESSSNGVNQVTEWIHSMFEKIISIVKNIVQWINDNAQTILKIIEQIRDAFKLFSTLFFRH</sequence>
<evidence type="ECO:0000313" key="4">
    <source>
        <dbReference type="EMBL" id="CAF3931814.1"/>
    </source>
</evidence>
<proteinExistence type="predicted"/>
<accession>A0A813XY97</accession>
<evidence type="ECO:0000313" key="3">
    <source>
        <dbReference type="EMBL" id="CAF3765699.1"/>
    </source>
</evidence>
<protein>
    <submittedName>
        <fullName evidence="1">Uncharacterized protein</fullName>
    </submittedName>
</protein>
<dbReference type="EMBL" id="CAJNOO010000306">
    <property type="protein sequence ID" value="CAF0898628.1"/>
    <property type="molecule type" value="Genomic_DNA"/>
</dbReference>